<protein>
    <submittedName>
        <fullName evidence="1">Uncharacterized protein</fullName>
    </submittedName>
</protein>
<accession>A0A8S3BPX8</accession>
<dbReference type="Proteomes" id="UP000681720">
    <property type="component" value="Unassembled WGS sequence"/>
</dbReference>
<comment type="caution">
    <text evidence="1">The sequence shown here is derived from an EMBL/GenBank/DDBJ whole genome shotgun (WGS) entry which is preliminary data.</text>
</comment>
<feature type="non-terminal residue" evidence="1">
    <location>
        <position position="1"/>
    </location>
</feature>
<dbReference type="EMBL" id="CAJOBJ010162518">
    <property type="protein sequence ID" value="CAF4851629.1"/>
    <property type="molecule type" value="Genomic_DNA"/>
</dbReference>
<organism evidence="1 2">
    <name type="scientific">Rotaria magnacalcarata</name>
    <dbReference type="NCBI Taxonomy" id="392030"/>
    <lineage>
        <taxon>Eukaryota</taxon>
        <taxon>Metazoa</taxon>
        <taxon>Spiralia</taxon>
        <taxon>Gnathifera</taxon>
        <taxon>Rotifera</taxon>
        <taxon>Eurotatoria</taxon>
        <taxon>Bdelloidea</taxon>
        <taxon>Philodinida</taxon>
        <taxon>Philodinidae</taxon>
        <taxon>Rotaria</taxon>
    </lineage>
</organism>
<proteinExistence type="predicted"/>
<dbReference type="AlphaFoldDB" id="A0A8S3BPX8"/>
<evidence type="ECO:0000313" key="2">
    <source>
        <dbReference type="Proteomes" id="UP000681720"/>
    </source>
</evidence>
<sequence length="43" mass="5207">DKFLTTNTALHERSYALIFHREDSKREVWQLIETIDEEELDDV</sequence>
<gene>
    <name evidence="1" type="ORF">GIL414_LOCUS49425</name>
</gene>
<reference evidence="1" key="1">
    <citation type="submission" date="2021-02" db="EMBL/GenBank/DDBJ databases">
        <authorList>
            <person name="Nowell W R."/>
        </authorList>
    </citation>
    <scope>NUCLEOTIDE SEQUENCE</scope>
</reference>
<name>A0A8S3BPX8_9BILA</name>
<evidence type="ECO:0000313" key="1">
    <source>
        <dbReference type="EMBL" id="CAF4851629.1"/>
    </source>
</evidence>